<sequence length="107" mass="11320">MSQVSSRFSYLVVGVINFSEEISIFIGIPILFQPKGKNSPMNNKKNSKETSIVNSEPFVGSFGGNSGRGSQNSGNTSNNSGGGLLSEVALHSHANGRAHKSYETIGE</sequence>
<keyword evidence="2" id="KW-1133">Transmembrane helix</keyword>
<feature type="compositionally biased region" description="Low complexity" evidence="1">
    <location>
        <begin position="34"/>
        <end position="44"/>
    </location>
</feature>
<name>A0A7S1FR65_9STRA</name>
<reference evidence="3" key="1">
    <citation type="submission" date="2021-01" db="EMBL/GenBank/DDBJ databases">
        <authorList>
            <person name="Corre E."/>
            <person name="Pelletier E."/>
            <person name="Niang G."/>
            <person name="Scheremetjew M."/>
            <person name="Finn R."/>
            <person name="Kale V."/>
            <person name="Holt S."/>
            <person name="Cochrane G."/>
            <person name="Meng A."/>
            <person name="Brown T."/>
            <person name="Cohen L."/>
        </authorList>
    </citation>
    <scope>NUCLEOTIDE SEQUENCE</scope>
    <source>
        <strain evidence="3">308</strain>
    </source>
</reference>
<keyword evidence="2" id="KW-0812">Transmembrane</keyword>
<evidence type="ECO:0000313" key="3">
    <source>
        <dbReference type="EMBL" id="CAD8882691.1"/>
    </source>
</evidence>
<feature type="transmembrane region" description="Helical" evidence="2">
    <location>
        <begin position="12"/>
        <end position="32"/>
    </location>
</feature>
<evidence type="ECO:0000256" key="2">
    <source>
        <dbReference type="SAM" id="Phobius"/>
    </source>
</evidence>
<feature type="region of interest" description="Disordered" evidence="1">
    <location>
        <begin position="34"/>
        <end position="107"/>
    </location>
</feature>
<keyword evidence="2" id="KW-0472">Membrane</keyword>
<organism evidence="3">
    <name type="scientific">Corethron hystrix</name>
    <dbReference type="NCBI Taxonomy" id="216773"/>
    <lineage>
        <taxon>Eukaryota</taxon>
        <taxon>Sar</taxon>
        <taxon>Stramenopiles</taxon>
        <taxon>Ochrophyta</taxon>
        <taxon>Bacillariophyta</taxon>
        <taxon>Coscinodiscophyceae</taxon>
        <taxon>Corethrophycidae</taxon>
        <taxon>Corethrales</taxon>
        <taxon>Corethraceae</taxon>
        <taxon>Corethron</taxon>
    </lineage>
</organism>
<dbReference type="AlphaFoldDB" id="A0A7S1FR65"/>
<evidence type="ECO:0000256" key="1">
    <source>
        <dbReference type="SAM" id="MobiDB-lite"/>
    </source>
</evidence>
<gene>
    <name evidence="3" type="ORF">CHYS00102_LOCUS9886</name>
</gene>
<protein>
    <submittedName>
        <fullName evidence="3">Uncharacterized protein</fullName>
    </submittedName>
</protein>
<dbReference type="EMBL" id="HBFR01013584">
    <property type="protein sequence ID" value="CAD8882691.1"/>
    <property type="molecule type" value="Transcribed_RNA"/>
</dbReference>
<accession>A0A7S1FR65</accession>
<feature type="compositionally biased region" description="Low complexity" evidence="1">
    <location>
        <begin position="68"/>
        <end position="79"/>
    </location>
</feature>
<proteinExistence type="predicted"/>